<sequence length="148" mass="16901">MDVQKKFLCPRLVDYLAIVGARQPPPSSRQSIQSTSEQMVDVNFEVTVKSTSALALAWSPHYLQFIDSLNSLVGIRDTGSIIENKPRFNFTHSVYEVSEESFNLRAGWLKMVSWVKRKIMKTYPSGQFLPSGAQLKALFFCFRFENLD</sequence>
<dbReference type="EMBL" id="NNAY01002289">
    <property type="protein sequence ID" value="OXU21612.1"/>
    <property type="molecule type" value="Genomic_DNA"/>
</dbReference>
<accession>A0A232ETE2</accession>
<proteinExistence type="predicted"/>
<evidence type="ECO:0000313" key="2">
    <source>
        <dbReference type="Proteomes" id="UP000215335"/>
    </source>
</evidence>
<keyword evidence="2" id="KW-1185">Reference proteome</keyword>
<gene>
    <name evidence="1" type="ORF">TSAR_015554</name>
</gene>
<evidence type="ECO:0000313" key="1">
    <source>
        <dbReference type="EMBL" id="OXU21612.1"/>
    </source>
</evidence>
<name>A0A232ETE2_9HYME</name>
<reference evidence="1 2" key="1">
    <citation type="journal article" date="2017" name="Curr. Biol.">
        <title>The Evolution of Venom by Co-option of Single-Copy Genes.</title>
        <authorList>
            <person name="Martinson E.O."/>
            <person name="Mrinalini"/>
            <person name="Kelkar Y.D."/>
            <person name="Chang C.H."/>
            <person name="Werren J.H."/>
        </authorList>
    </citation>
    <scope>NUCLEOTIDE SEQUENCE [LARGE SCALE GENOMIC DNA]</scope>
    <source>
        <strain evidence="1 2">Alberta</strain>
        <tissue evidence="1">Whole body</tissue>
    </source>
</reference>
<protein>
    <submittedName>
        <fullName evidence="1">Uncharacterized protein</fullName>
    </submittedName>
</protein>
<dbReference type="Proteomes" id="UP000215335">
    <property type="component" value="Unassembled WGS sequence"/>
</dbReference>
<comment type="caution">
    <text evidence="1">The sequence shown here is derived from an EMBL/GenBank/DDBJ whole genome shotgun (WGS) entry which is preliminary data.</text>
</comment>
<organism evidence="1 2">
    <name type="scientific">Trichomalopsis sarcophagae</name>
    <dbReference type="NCBI Taxonomy" id="543379"/>
    <lineage>
        <taxon>Eukaryota</taxon>
        <taxon>Metazoa</taxon>
        <taxon>Ecdysozoa</taxon>
        <taxon>Arthropoda</taxon>
        <taxon>Hexapoda</taxon>
        <taxon>Insecta</taxon>
        <taxon>Pterygota</taxon>
        <taxon>Neoptera</taxon>
        <taxon>Endopterygota</taxon>
        <taxon>Hymenoptera</taxon>
        <taxon>Apocrita</taxon>
        <taxon>Proctotrupomorpha</taxon>
        <taxon>Chalcidoidea</taxon>
        <taxon>Pteromalidae</taxon>
        <taxon>Pteromalinae</taxon>
        <taxon>Trichomalopsis</taxon>
    </lineage>
</organism>
<dbReference type="AlphaFoldDB" id="A0A232ETE2"/>